<dbReference type="SUPFAM" id="SSF52540">
    <property type="entry name" value="P-loop containing nucleoside triphosphate hydrolases"/>
    <property type="match status" value="1"/>
</dbReference>
<evidence type="ECO:0000313" key="3">
    <source>
        <dbReference type="EMBL" id="EDV18951.1"/>
    </source>
</evidence>
<dbReference type="PANTHER" id="PTHR12449:SF18">
    <property type="entry name" value="DEATH DOMAIN-CONTAINING PROTEIN"/>
    <property type="match status" value="1"/>
</dbReference>
<gene>
    <name evidence="3" type="ORF">TRIADDRAFT_62591</name>
</gene>
<dbReference type="Proteomes" id="UP000009022">
    <property type="component" value="Unassembled WGS sequence"/>
</dbReference>
<keyword evidence="4" id="KW-1185">Reference proteome</keyword>
<dbReference type="CTD" id="6759777"/>
<evidence type="ECO:0000313" key="4">
    <source>
        <dbReference type="Proteomes" id="UP000009022"/>
    </source>
</evidence>
<organism evidence="3 4">
    <name type="scientific">Trichoplax adhaerens</name>
    <name type="common">Trichoplax reptans</name>
    <dbReference type="NCBI Taxonomy" id="10228"/>
    <lineage>
        <taxon>Eukaryota</taxon>
        <taxon>Metazoa</taxon>
        <taxon>Placozoa</taxon>
        <taxon>Uniplacotomia</taxon>
        <taxon>Trichoplacea</taxon>
        <taxon>Trichoplacidae</taxon>
        <taxon>Trichoplax</taxon>
    </lineage>
</organism>
<dbReference type="GeneID" id="6759777"/>
<dbReference type="InterPro" id="IPR039788">
    <property type="entry name" value="NOL4/NOL4L"/>
</dbReference>
<dbReference type="KEGG" id="tad:TRIADDRAFT_62591"/>
<protein>
    <recommendedName>
        <fullName evidence="2">COR domain-containing protein</fullName>
    </recommendedName>
</protein>
<dbReference type="EMBL" id="DS985395">
    <property type="protein sequence ID" value="EDV18951.1"/>
    <property type="molecule type" value="Genomic_DNA"/>
</dbReference>
<reference evidence="3 4" key="1">
    <citation type="journal article" date="2008" name="Nature">
        <title>The Trichoplax genome and the nature of placozoans.</title>
        <authorList>
            <person name="Srivastava M."/>
            <person name="Begovic E."/>
            <person name="Chapman J."/>
            <person name="Putnam N.H."/>
            <person name="Hellsten U."/>
            <person name="Kawashima T."/>
            <person name="Kuo A."/>
            <person name="Mitros T."/>
            <person name="Salamov A."/>
            <person name="Carpenter M.L."/>
            <person name="Signorovitch A.Y."/>
            <person name="Moreno M.A."/>
            <person name="Kamm K."/>
            <person name="Grimwood J."/>
            <person name="Schmutz J."/>
            <person name="Shapiro H."/>
            <person name="Grigoriev I.V."/>
            <person name="Buss L.W."/>
            <person name="Schierwater B."/>
            <person name="Dellaporta S.L."/>
            <person name="Rokhsar D.S."/>
        </authorList>
    </citation>
    <scope>NUCLEOTIDE SEQUENCE [LARGE SCALE GENOMIC DNA]</scope>
    <source>
        <strain evidence="3 4">Grell-BS-1999</strain>
    </source>
</reference>
<dbReference type="OrthoDB" id="6078042at2759"/>
<dbReference type="Gene3D" id="1.10.10.10">
    <property type="entry name" value="Winged helix-like DNA-binding domain superfamily/Winged helix DNA-binding domain"/>
    <property type="match status" value="1"/>
</dbReference>
<keyword evidence="1" id="KW-0677">Repeat</keyword>
<name>B3SE94_TRIAD</name>
<dbReference type="Gene3D" id="3.40.50.300">
    <property type="entry name" value="P-loop containing nucleotide triphosphate hydrolases"/>
    <property type="match status" value="1"/>
</dbReference>
<proteinExistence type="predicted"/>
<dbReference type="InterPro" id="IPR032171">
    <property type="entry name" value="COR-A"/>
</dbReference>
<dbReference type="AlphaFoldDB" id="B3SE94"/>
<dbReference type="Pfam" id="PF16095">
    <property type="entry name" value="COR-A"/>
    <property type="match status" value="1"/>
</dbReference>
<dbReference type="PhylomeDB" id="B3SE94"/>
<evidence type="ECO:0000259" key="2">
    <source>
        <dbReference type="Pfam" id="PF16095"/>
    </source>
</evidence>
<evidence type="ECO:0000256" key="1">
    <source>
        <dbReference type="ARBA" id="ARBA00022737"/>
    </source>
</evidence>
<dbReference type="eggNOG" id="ENOG502S3ZU">
    <property type="taxonomic scope" value="Eukaryota"/>
</dbReference>
<sequence length="621" mass="70825">MIIGPENVGKTTLLKVLIKQSLSANEAPTQVASSNHPLIELITFDIGDMMKTGLGTLADSKVGLAVLQSPSLQVTRQTLSDMKSQRTNVFDKSLRSKYSKLRPKLSMIKKANTDSNESKKSQQSKIDNLHAVLCDFGDQAEYHVTHQPFMSCDSIYLLVFNIAEEINDVIQLRNNLKSDMTYFARMHEWLSSVHGCKELSHGLGSNARNEITIDGKNYELPIVIVIGSHADKIVANNEEEKNRKIQAVYNNISREFGQKLPFITNPIPVRWYEIIQILRGEREDKTIKKLLTKTQVKDLVDKHHLSKQGEKLDGLLSYLHNIGQIVYCDKDEILSNWVVSDIDWPIEVFCSLIRISFFKSSHADDSSGDYEKIQNTGKISEEYIRHVWSKFNLDDEERKYVLSLMTHYDILCEASELQGIDRTYLIPCLLKTRPKSDTLYPSNSTTSKYIYLGFDEKELPYISYNIFYCLISRCLQKRGWNNGRVKLYQNCASFQIGPGINLIIDKLSTAIALQLVFRHPNLQSKEVRRRLTKAAVEPNVKDVIESALRIVLTKWMPNMSHIRIKVSVKCPRCGELVNIEDGLSDDKSFLDCFNCKYTWLSSYQLKPYTSVGAIIIDVEGV</sequence>
<accession>B3SE94</accession>
<dbReference type="InterPro" id="IPR027417">
    <property type="entry name" value="P-loop_NTPase"/>
</dbReference>
<dbReference type="PANTHER" id="PTHR12449">
    <property type="entry name" value="DEATH DOMAIN-CONTAINING PROTEIN"/>
    <property type="match status" value="1"/>
</dbReference>
<dbReference type="HOGENOM" id="CLU_015649_0_0_1"/>
<dbReference type="InParanoid" id="B3SE94"/>
<dbReference type="InterPro" id="IPR036388">
    <property type="entry name" value="WH-like_DNA-bd_sf"/>
</dbReference>
<feature type="domain" description="COR" evidence="2">
    <location>
        <begin position="268"/>
        <end position="430"/>
    </location>
</feature>
<dbReference type="RefSeq" id="XP_002118563.1">
    <property type="nucleotide sequence ID" value="XM_002118527.1"/>
</dbReference>